<evidence type="ECO:0000256" key="8">
    <source>
        <dbReference type="ARBA" id="ARBA00023163"/>
    </source>
</evidence>
<evidence type="ECO:0000256" key="10">
    <source>
        <dbReference type="SAM" id="MobiDB-lite"/>
    </source>
</evidence>
<evidence type="ECO:0000256" key="4">
    <source>
        <dbReference type="ARBA" id="ARBA00022833"/>
    </source>
</evidence>
<dbReference type="PROSITE" id="PS50090">
    <property type="entry name" value="MYB_LIKE"/>
    <property type="match status" value="1"/>
</dbReference>
<reference evidence="14" key="1">
    <citation type="submission" date="2021-01" db="EMBL/GenBank/DDBJ databases">
        <authorList>
            <person name="Corre E."/>
            <person name="Pelletier E."/>
            <person name="Niang G."/>
            <person name="Scheremetjew M."/>
            <person name="Finn R."/>
            <person name="Kale V."/>
            <person name="Holt S."/>
            <person name="Cochrane G."/>
            <person name="Meng A."/>
            <person name="Brown T."/>
            <person name="Cohen L."/>
        </authorList>
    </citation>
    <scope>NUCLEOTIDE SEQUENCE</scope>
    <source>
        <strain evidence="14">CCMP3107</strain>
    </source>
</reference>
<dbReference type="PROSITE" id="PS51294">
    <property type="entry name" value="HTH_MYB"/>
    <property type="match status" value="1"/>
</dbReference>
<evidence type="ECO:0000256" key="9">
    <source>
        <dbReference type="ARBA" id="ARBA00023242"/>
    </source>
</evidence>
<dbReference type="Pfam" id="PF00249">
    <property type="entry name" value="Myb_DNA-binding"/>
    <property type="match status" value="1"/>
</dbReference>
<evidence type="ECO:0000259" key="12">
    <source>
        <dbReference type="PROSITE" id="PS51293"/>
    </source>
</evidence>
<keyword evidence="3" id="KW-0378">Hydrolase</keyword>
<evidence type="ECO:0000256" key="2">
    <source>
        <dbReference type="ARBA" id="ARBA00022723"/>
    </source>
</evidence>
<feature type="compositionally biased region" description="Low complexity" evidence="10">
    <location>
        <begin position="89"/>
        <end position="107"/>
    </location>
</feature>
<dbReference type="InterPro" id="IPR009057">
    <property type="entry name" value="Homeodomain-like_sf"/>
</dbReference>
<dbReference type="NCBIfam" id="TIGR01557">
    <property type="entry name" value="myb_SHAQKYF"/>
    <property type="match status" value="1"/>
</dbReference>
<dbReference type="InterPro" id="IPR017930">
    <property type="entry name" value="Myb_dom"/>
</dbReference>
<evidence type="ECO:0000256" key="5">
    <source>
        <dbReference type="ARBA" id="ARBA00023015"/>
    </source>
</evidence>
<keyword evidence="7" id="KW-0238">DNA-binding</keyword>
<dbReference type="InterPro" id="IPR017884">
    <property type="entry name" value="SANT_dom"/>
</dbReference>
<dbReference type="Gene3D" id="1.10.10.60">
    <property type="entry name" value="Homeodomain-like"/>
    <property type="match status" value="1"/>
</dbReference>
<keyword evidence="6" id="KW-0482">Metalloprotease</keyword>
<dbReference type="SUPFAM" id="SSF46689">
    <property type="entry name" value="Homeodomain-like"/>
    <property type="match status" value="1"/>
</dbReference>
<dbReference type="PANTHER" id="PTHR12802">
    <property type="entry name" value="SWI/SNF COMPLEX-RELATED"/>
    <property type="match status" value="1"/>
</dbReference>
<dbReference type="CDD" id="cd00167">
    <property type="entry name" value="SANT"/>
    <property type="match status" value="1"/>
</dbReference>
<dbReference type="InterPro" id="IPR006447">
    <property type="entry name" value="Myb_dom_plants"/>
</dbReference>
<dbReference type="AlphaFoldDB" id="A0A6V1NQ49"/>
<keyword evidence="9" id="KW-0539">Nucleus</keyword>
<evidence type="ECO:0000256" key="7">
    <source>
        <dbReference type="ARBA" id="ARBA00023125"/>
    </source>
</evidence>
<protein>
    <submittedName>
        <fullName evidence="14">Uncharacterized protein</fullName>
    </submittedName>
</protein>
<feature type="domain" description="Myb-like" evidence="11">
    <location>
        <begin position="35"/>
        <end position="85"/>
    </location>
</feature>
<feature type="region of interest" description="Disordered" evidence="10">
    <location>
        <begin position="89"/>
        <end position="131"/>
    </location>
</feature>
<feature type="domain" description="HTH myb-type" evidence="13">
    <location>
        <begin position="35"/>
        <end position="89"/>
    </location>
</feature>
<proteinExistence type="predicted"/>
<evidence type="ECO:0000259" key="13">
    <source>
        <dbReference type="PROSITE" id="PS51294"/>
    </source>
</evidence>
<dbReference type="InterPro" id="IPR001005">
    <property type="entry name" value="SANT/Myb"/>
</dbReference>
<dbReference type="GO" id="GO:0008237">
    <property type="term" value="F:metallopeptidase activity"/>
    <property type="evidence" value="ECO:0007669"/>
    <property type="project" value="UniProtKB-KW"/>
</dbReference>
<keyword evidence="4" id="KW-0862">Zinc</keyword>
<evidence type="ECO:0000256" key="1">
    <source>
        <dbReference type="ARBA" id="ARBA00022670"/>
    </source>
</evidence>
<evidence type="ECO:0000256" key="6">
    <source>
        <dbReference type="ARBA" id="ARBA00023049"/>
    </source>
</evidence>
<dbReference type="GO" id="GO:0006508">
    <property type="term" value="P:proteolysis"/>
    <property type="evidence" value="ECO:0007669"/>
    <property type="project" value="UniProtKB-KW"/>
</dbReference>
<keyword evidence="1" id="KW-0645">Protease</keyword>
<feature type="domain" description="SANT" evidence="12">
    <location>
        <begin position="38"/>
        <end position="89"/>
    </location>
</feature>
<keyword evidence="2" id="KW-0479">Metal-binding</keyword>
<accession>A0A6V1NQ49</accession>
<dbReference type="GO" id="GO:0046872">
    <property type="term" value="F:metal ion binding"/>
    <property type="evidence" value="ECO:0007669"/>
    <property type="project" value="UniProtKB-KW"/>
</dbReference>
<keyword evidence="8" id="KW-0804">Transcription</keyword>
<keyword evidence="5" id="KW-0805">Transcription regulation</keyword>
<evidence type="ECO:0000259" key="11">
    <source>
        <dbReference type="PROSITE" id="PS50090"/>
    </source>
</evidence>
<evidence type="ECO:0000256" key="3">
    <source>
        <dbReference type="ARBA" id="ARBA00022801"/>
    </source>
</evidence>
<dbReference type="FunFam" id="1.10.10.60:FF:000151">
    <property type="entry name" value="histone H2A deubiquitinase MYSM1 isoform X2"/>
    <property type="match status" value="1"/>
</dbReference>
<dbReference type="SMART" id="SM00717">
    <property type="entry name" value="SANT"/>
    <property type="match status" value="1"/>
</dbReference>
<evidence type="ECO:0000313" key="14">
    <source>
        <dbReference type="EMBL" id="CAE0625073.1"/>
    </source>
</evidence>
<name>A0A6V1NQ49_HETAK</name>
<sequence>MDEFYSFGFVDIEDGCTPDFAPPNHLENSMLFPQAPFENTGRWTPEEHNLFLKALSIHGKNWKTVAQFVGTRSVVQVRTHAQKHFLKMAKCAPSSSKSSASKSSSQSRKGTKRGRPRLDQDNSPAKSLKVTKKLSVEMDKVEMYNFLTPLQNQYDGPAPTAPASPVSVACFDEGLNGLLSKAEVLDWNSSQQDLTVLVKPETVDEPPSSEFANFHLFEGLVDMDPATLFSGEAGFFDSFE</sequence>
<dbReference type="EMBL" id="HBIU01009200">
    <property type="protein sequence ID" value="CAE0625073.1"/>
    <property type="molecule type" value="Transcribed_RNA"/>
</dbReference>
<dbReference type="GO" id="GO:0003677">
    <property type="term" value="F:DNA binding"/>
    <property type="evidence" value="ECO:0007669"/>
    <property type="project" value="UniProtKB-KW"/>
</dbReference>
<organism evidence="14">
    <name type="scientific">Heterosigma akashiwo</name>
    <name type="common">Chromophytic alga</name>
    <name type="synonym">Heterosigma carterae</name>
    <dbReference type="NCBI Taxonomy" id="2829"/>
    <lineage>
        <taxon>Eukaryota</taxon>
        <taxon>Sar</taxon>
        <taxon>Stramenopiles</taxon>
        <taxon>Ochrophyta</taxon>
        <taxon>Raphidophyceae</taxon>
        <taxon>Chattonellales</taxon>
        <taxon>Chattonellaceae</taxon>
        <taxon>Heterosigma</taxon>
    </lineage>
</organism>
<gene>
    <name evidence="14" type="ORF">HAKA00212_LOCUS3741</name>
</gene>
<dbReference type="PROSITE" id="PS51293">
    <property type="entry name" value="SANT"/>
    <property type="match status" value="1"/>
</dbReference>